<feature type="region of interest" description="Disordered" evidence="1">
    <location>
        <begin position="974"/>
        <end position="994"/>
    </location>
</feature>
<evidence type="ECO:0000259" key="3">
    <source>
        <dbReference type="Pfam" id="PF22942"/>
    </source>
</evidence>
<feature type="region of interest" description="Disordered" evidence="1">
    <location>
        <begin position="905"/>
        <end position="942"/>
    </location>
</feature>
<gene>
    <name evidence="5" type="ORF">K491DRAFT_741189</name>
</gene>
<proteinExistence type="predicted"/>
<feature type="domain" description="ATPase AAA-type core" evidence="2">
    <location>
        <begin position="682"/>
        <end position="721"/>
    </location>
</feature>
<sequence length="994" mass="113114">MSSERIQTPISSLSEPATDEGVKGSATNACSHCGSKGVLHLNRNDTGTSQVEIHTKSAESKRGLQSNTLLLQSSQTESKTRTVESKSRDQTSEPKVVQEIGITRITFEEWRQLKKRSEVDPRQSVLLVSSKANVRRDSQKKPYGAPRACATEIGPVDAGLGVPYRLAINSKYLLKSLGQCIGVNMMEASNVFVRPFKYLVWYEEEIKRFFKELEMRHEQAETEAYANHEKTSQGSSSQKNISTIIDTQNISTIINTHDGGKETNAAKEAATRAKRERDEFRCLLDFMDQDMVDIFDIKKRVAENALQEISFEHVWQLFKPGDTAYHSNAMDEGSRPQIYVTLHLTGGRVCIESKDDPRQRPVGIYTAAVDIDSGNESENEQRCRSIIRSSNHDLTSIVIDCFYIDFDGVLMGPRSKRFVIPPYEGMRPIISLPILPSRLHPDDQRIQHILFARGKQFVELATGIHKRYDGRTIRESSLSSNRDTFVIDDTEVQSEVIIDQAAGVDHFKKKYHSWRLKLGGRKIIKPTHADERETYDPIPNKTNRAYGGRVTDIFDDSKFEVDRRTDFLQSSASELLSYSSLRGHKHSAARLMLLPPRLYGFSLLNHRWFALDISQVRDIPSQSLTANFEDLVLPDGHRTLLQALVKNQVRLPKQCPANLAVTADDMDFSMDVVAGKGKGLIILLHGVPGVGKTSTAECVAAKLKRPLLPITCGDVGTTARDAELNLEYFCSLAHKWRNSLVSVFLRVLEYYSGVIILTTNRVGEFDEAFRSRIHLSLYYPKLSEISTKEIWERNISRVKASGMDLDIEEDKIRRFVNRHWERNENKPSQRWNGRQIKNAFQTVIALAKWDYHDEKRSPGLERPLLKATHFQRVAQTSAHFDDYIRDIHGILEEEDSYGYLAQQEKLRKDDDPVGLSKPRSQESHRPGKRAPLRPERNLFNAGTTKYRAFSSDDDLASEQSDDLETLKRKVRLKEKKNRHAEATGFRESEEEEDW</sequence>
<feature type="compositionally biased region" description="Basic and acidic residues" evidence="1">
    <location>
        <begin position="78"/>
        <end position="92"/>
    </location>
</feature>
<evidence type="ECO:0000313" key="5">
    <source>
        <dbReference type="EMBL" id="KAF2647327.1"/>
    </source>
</evidence>
<dbReference type="InterPro" id="IPR056599">
    <property type="entry name" value="AAA_lid_fung"/>
</dbReference>
<feature type="domain" description="AAA+ ATPase lid" evidence="4">
    <location>
        <begin position="784"/>
        <end position="889"/>
    </location>
</feature>
<feature type="compositionally biased region" description="Polar residues" evidence="1">
    <location>
        <begin position="1"/>
        <end position="15"/>
    </location>
</feature>
<keyword evidence="6" id="KW-1185">Reference proteome</keyword>
<dbReference type="InterPro" id="IPR003959">
    <property type="entry name" value="ATPase_AAA_core"/>
</dbReference>
<evidence type="ECO:0000259" key="4">
    <source>
        <dbReference type="Pfam" id="PF23232"/>
    </source>
</evidence>
<feature type="region of interest" description="Disordered" evidence="1">
    <location>
        <begin position="1"/>
        <end position="26"/>
    </location>
</feature>
<dbReference type="AlphaFoldDB" id="A0A6A6SK18"/>
<feature type="domain" description="DUF7025" evidence="3">
    <location>
        <begin position="304"/>
        <end position="441"/>
    </location>
</feature>
<dbReference type="Pfam" id="PF22942">
    <property type="entry name" value="DUF7025"/>
    <property type="match status" value="1"/>
</dbReference>
<dbReference type="Gene3D" id="3.40.50.300">
    <property type="entry name" value="P-loop containing nucleotide triphosphate hydrolases"/>
    <property type="match status" value="2"/>
</dbReference>
<organism evidence="5 6">
    <name type="scientific">Lophiostoma macrostomum CBS 122681</name>
    <dbReference type="NCBI Taxonomy" id="1314788"/>
    <lineage>
        <taxon>Eukaryota</taxon>
        <taxon>Fungi</taxon>
        <taxon>Dikarya</taxon>
        <taxon>Ascomycota</taxon>
        <taxon>Pezizomycotina</taxon>
        <taxon>Dothideomycetes</taxon>
        <taxon>Pleosporomycetidae</taxon>
        <taxon>Pleosporales</taxon>
        <taxon>Lophiostomataceae</taxon>
        <taxon>Lophiostoma</taxon>
    </lineage>
</organism>
<evidence type="ECO:0000256" key="1">
    <source>
        <dbReference type="SAM" id="MobiDB-lite"/>
    </source>
</evidence>
<dbReference type="InterPro" id="IPR054289">
    <property type="entry name" value="DUF7025"/>
</dbReference>
<dbReference type="Proteomes" id="UP000799324">
    <property type="component" value="Unassembled WGS sequence"/>
</dbReference>
<dbReference type="EMBL" id="MU004634">
    <property type="protein sequence ID" value="KAF2647327.1"/>
    <property type="molecule type" value="Genomic_DNA"/>
</dbReference>
<dbReference type="GO" id="GO:0016887">
    <property type="term" value="F:ATP hydrolysis activity"/>
    <property type="evidence" value="ECO:0007669"/>
    <property type="project" value="InterPro"/>
</dbReference>
<dbReference type="Pfam" id="PF00004">
    <property type="entry name" value="AAA"/>
    <property type="match status" value="1"/>
</dbReference>
<name>A0A6A6SK18_9PLEO</name>
<accession>A0A6A6SK18</accession>
<dbReference type="OrthoDB" id="10042665at2759"/>
<feature type="compositionally biased region" description="Low complexity" evidence="1">
    <location>
        <begin position="64"/>
        <end position="77"/>
    </location>
</feature>
<evidence type="ECO:0000259" key="2">
    <source>
        <dbReference type="Pfam" id="PF00004"/>
    </source>
</evidence>
<protein>
    <submittedName>
        <fullName evidence="5">Uncharacterized protein</fullName>
    </submittedName>
</protein>
<dbReference type="SUPFAM" id="SSF52540">
    <property type="entry name" value="P-loop containing nucleoside triphosphate hydrolases"/>
    <property type="match status" value="1"/>
</dbReference>
<reference evidence="5" key="1">
    <citation type="journal article" date="2020" name="Stud. Mycol.">
        <title>101 Dothideomycetes genomes: a test case for predicting lifestyles and emergence of pathogens.</title>
        <authorList>
            <person name="Haridas S."/>
            <person name="Albert R."/>
            <person name="Binder M."/>
            <person name="Bloem J."/>
            <person name="Labutti K."/>
            <person name="Salamov A."/>
            <person name="Andreopoulos B."/>
            <person name="Baker S."/>
            <person name="Barry K."/>
            <person name="Bills G."/>
            <person name="Bluhm B."/>
            <person name="Cannon C."/>
            <person name="Castanera R."/>
            <person name="Culley D."/>
            <person name="Daum C."/>
            <person name="Ezra D."/>
            <person name="Gonzalez J."/>
            <person name="Henrissat B."/>
            <person name="Kuo A."/>
            <person name="Liang C."/>
            <person name="Lipzen A."/>
            <person name="Lutzoni F."/>
            <person name="Magnuson J."/>
            <person name="Mondo S."/>
            <person name="Nolan M."/>
            <person name="Ohm R."/>
            <person name="Pangilinan J."/>
            <person name="Park H.-J."/>
            <person name="Ramirez L."/>
            <person name="Alfaro M."/>
            <person name="Sun H."/>
            <person name="Tritt A."/>
            <person name="Yoshinaga Y."/>
            <person name="Zwiers L.-H."/>
            <person name="Turgeon B."/>
            <person name="Goodwin S."/>
            <person name="Spatafora J."/>
            <person name="Crous P."/>
            <person name="Grigoriev I."/>
        </authorList>
    </citation>
    <scope>NUCLEOTIDE SEQUENCE</scope>
    <source>
        <strain evidence="5">CBS 122681</strain>
    </source>
</reference>
<dbReference type="InterPro" id="IPR027417">
    <property type="entry name" value="P-loop_NTPase"/>
</dbReference>
<dbReference type="GO" id="GO:0005524">
    <property type="term" value="F:ATP binding"/>
    <property type="evidence" value="ECO:0007669"/>
    <property type="project" value="InterPro"/>
</dbReference>
<dbReference type="PANTHER" id="PTHR46411:SF3">
    <property type="entry name" value="AAA+ ATPASE DOMAIN-CONTAINING PROTEIN"/>
    <property type="match status" value="1"/>
</dbReference>
<dbReference type="PANTHER" id="PTHR46411">
    <property type="entry name" value="FAMILY ATPASE, PUTATIVE-RELATED"/>
    <property type="match status" value="1"/>
</dbReference>
<dbReference type="Pfam" id="PF23232">
    <property type="entry name" value="AAA_lid_13"/>
    <property type="match status" value="1"/>
</dbReference>
<feature type="region of interest" description="Disordered" evidence="1">
    <location>
        <begin position="56"/>
        <end position="95"/>
    </location>
</feature>
<evidence type="ECO:0000313" key="6">
    <source>
        <dbReference type="Proteomes" id="UP000799324"/>
    </source>
</evidence>